<keyword evidence="12 20" id="KW-0460">Magnesium</keyword>
<dbReference type="InterPro" id="IPR016185">
    <property type="entry name" value="PreATP-grasp_dom_sf"/>
</dbReference>
<dbReference type="InterPro" id="IPR011761">
    <property type="entry name" value="ATP-grasp"/>
</dbReference>
<evidence type="ECO:0000256" key="5">
    <source>
        <dbReference type="ARBA" id="ARBA00010871"/>
    </source>
</evidence>
<accession>A0A545TDI3</accession>
<keyword evidence="13 18" id="KW-0133">Cell shape</keyword>
<feature type="active site" evidence="19">
    <location>
        <position position="161"/>
    </location>
</feature>
<dbReference type="InterPro" id="IPR011127">
    <property type="entry name" value="Dala_Dala_lig_N"/>
</dbReference>
<proteinExistence type="inferred from homology"/>
<dbReference type="GO" id="GO:0008716">
    <property type="term" value="F:D-alanine-D-alanine ligase activity"/>
    <property type="evidence" value="ECO:0007669"/>
    <property type="project" value="UniProtKB-UniRule"/>
</dbReference>
<evidence type="ECO:0000256" key="19">
    <source>
        <dbReference type="PIRSR" id="PIRSR039102-1"/>
    </source>
</evidence>
<dbReference type="HAMAP" id="MF_00047">
    <property type="entry name" value="Dala_Dala_lig"/>
    <property type="match status" value="1"/>
</dbReference>
<evidence type="ECO:0000256" key="3">
    <source>
        <dbReference type="ARBA" id="ARBA00004496"/>
    </source>
</evidence>
<evidence type="ECO:0000256" key="20">
    <source>
        <dbReference type="PIRSR" id="PIRSR039102-3"/>
    </source>
</evidence>
<evidence type="ECO:0000256" key="13">
    <source>
        <dbReference type="ARBA" id="ARBA00022960"/>
    </source>
</evidence>
<evidence type="ECO:0000256" key="12">
    <source>
        <dbReference type="ARBA" id="ARBA00022842"/>
    </source>
</evidence>
<dbReference type="RefSeq" id="WP_142941899.1">
    <property type="nucleotide sequence ID" value="NZ_VIKR01000002.1"/>
</dbReference>
<dbReference type="Gene3D" id="3.40.50.20">
    <property type="match status" value="1"/>
</dbReference>
<dbReference type="Pfam" id="PF07478">
    <property type="entry name" value="Dala_Dala_lig_C"/>
    <property type="match status" value="1"/>
</dbReference>
<keyword evidence="15 20" id="KW-0464">Manganese</keyword>
<evidence type="ECO:0000256" key="16">
    <source>
        <dbReference type="ARBA" id="ARBA00023316"/>
    </source>
</evidence>
<dbReference type="FunFam" id="3.40.50.20:FF:000013">
    <property type="entry name" value="D-alanine--D-alanine ligase"/>
    <property type="match status" value="1"/>
</dbReference>
<comment type="caution">
    <text evidence="23">The sequence shown here is derived from an EMBL/GenBank/DDBJ whole genome shotgun (WGS) entry which is preliminary data.</text>
</comment>
<dbReference type="SUPFAM" id="SSF52440">
    <property type="entry name" value="PreATP-grasp domain"/>
    <property type="match status" value="1"/>
</dbReference>
<evidence type="ECO:0000256" key="2">
    <source>
        <dbReference type="ARBA" id="ARBA00003921"/>
    </source>
</evidence>
<keyword evidence="10 21" id="KW-0547">Nucleotide-binding</keyword>
<dbReference type="EMBL" id="VIKR01000002">
    <property type="protein sequence ID" value="TQV75283.1"/>
    <property type="molecule type" value="Genomic_DNA"/>
</dbReference>
<feature type="binding site" evidence="20">
    <location>
        <position position="282"/>
    </location>
    <ligand>
        <name>Mg(2+)</name>
        <dbReference type="ChEBI" id="CHEBI:18420"/>
        <label>2</label>
    </ligand>
</feature>
<name>A0A545TDI3_9GAMM</name>
<evidence type="ECO:0000313" key="23">
    <source>
        <dbReference type="EMBL" id="TQV75283.1"/>
    </source>
</evidence>
<dbReference type="GO" id="GO:0046872">
    <property type="term" value="F:metal ion binding"/>
    <property type="evidence" value="ECO:0007669"/>
    <property type="project" value="UniProtKB-KW"/>
</dbReference>
<evidence type="ECO:0000313" key="24">
    <source>
        <dbReference type="Proteomes" id="UP000317839"/>
    </source>
</evidence>
<dbReference type="Gene3D" id="3.30.1490.20">
    <property type="entry name" value="ATP-grasp fold, A domain"/>
    <property type="match status" value="1"/>
</dbReference>
<evidence type="ECO:0000256" key="15">
    <source>
        <dbReference type="ARBA" id="ARBA00023211"/>
    </source>
</evidence>
<evidence type="ECO:0000256" key="17">
    <source>
        <dbReference type="ARBA" id="ARBA00047614"/>
    </source>
</evidence>
<dbReference type="Proteomes" id="UP000317839">
    <property type="component" value="Unassembled WGS sequence"/>
</dbReference>
<feature type="active site" evidence="19">
    <location>
        <position position="293"/>
    </location>
</feature>
<dbReference type="GO" id="GO:0071555">
    <property type="term" value="P:cell wall organization"/>
    <property type="evidence" value="ECO:0007669"/>
    <property type="project" value="UniProtKB-KW"/>
</dbReference>
<feature type="active site" evidence="19">
    <location>
        <position position="28"/>
    </location>
</feature>
<dbReference type="Pfam" id="PF01820">
    <property type="entry name" value="Dala_Dala_lig_N"/>
    <property type="match status" value="1"/>
</dbReference>
<dbReference type="PROSITE" id="PS00844">
    <property type="entry name" value="DALA_DALA_LIGASE_2"/>
    <property type="match status" value="1"/>
</dbReference>
<dbReference type="InterPro" id="IPR013815">
    <property type="entry name" value="ATP_grasp_subdomain_1"/>
</dbReference>
<comment type="function">
    <text evidence="2 18">Cell wall formation.</text>
</comment>
<dbReference type="AlphaFoldDB" id="A0A545TDI3"/>
<dbReference type="SUPFAM" id="SSF56059">
    <property type="entry name" value="Glutathione synthetase ATP-binding domain-like"/>
    <property type="match status" value="1"/>
</dbReference>
<evidence type="ECO:0000256" key="4">
    <source>
        <dbReference type="ARBA" id="ARBA00004752"/>
    </source>
</evidence>
<dbReference type="FunFam" id="3.30.470.20:FF:000008">
    <property type="entry name" value="D-alanine--D-alanine ligase"/>
    <property type="match status" value="1"/>
</dbReference>
<dbReference type="GO" id="GO:0008360">
    <property type="term" value="P:regulation of cell shape"/>
    <property type="evidence" value="ECO:0007669"/>
    <property type="project" value="UniProtKB-KW"/>
</dbReference>
<keyword evidence="16 18" id="KW-0961">Cell wall biogenesis/degradation</keyword>
<evidence type="ECO:0000256" key="8">
    <source>
        <dbReference type="ARBA" id="ARBA00022598"/>
    </source>
</evidence>
<feature type="binding site" evidence="20">
    <location>
        <position position="268"/>
    </location>
    <ligand>
        <name>Mg(2+)</name>
        <dbReference type="ChEBI" id="CHEBI:18420"/>
        <label>1</label>
    </ligand>
</feature>
<comment type="catalytic activity">
    <reaction evidence="17 18">
        <text>2 D-alanine + ATP = D-alanyl-D-alanine + ADP + phosphate + H(+)</text>
        <dbReference type="Rhea" id="RHEA:11224"/>
        <dbReference type="ChEBI" id="CHEBI:15378"/>
        <dbReference type="ChEBI" id="CHEBI:30616"/>
        <dbReference type="ChEBI" id="CHEBI:43474"/>
        <dbReference type="ChEBI" id="CHEBI:57416"/>
        <dbReference type="ChEBI" id="CHEBI:57822"/>
        <dbReference type="ChEBI" id="CHEBI:456216"/>
        <dbReference type="EC" id="6.3.2.4"/>
    </reaction>
</comment>
<evidence type="ECO:0000259" key="22">
    <source>
        <dbReference type="PROSITE" id="PS50975"/>
    </source>
</evidence>
<organism evidence="23 24">
    <name type="scientific">Aliikangiella marina</name>
    <dbReference type="NCBI Taxonomy" id="1712262"/>
    <lineage>
        <taxon>Bacteria</taxon>
        <taxon>Pseudomonadati</taxon>
        <taxon>Pseudomonadota</taxon>
        <taxon>Gammaproteobacteria</taxon>
        <taxon>Oceanospirillales</taxon>
        <taxon>Pleioneaceae</taxon>
        <taxon>Aliikangiella</taxon>
    </lineage>
</organism>
<dbReference type="GO" id="GO:0005524">
    <property type="term" value="F:ATP binding"/>
    <property type="evidence" value="ECO:0007669"/>
    <property type="project" value="UniProtKB-UniRule"/>
</dbReference>
<evidence type="ECO:0000256" key="21">
    <source>
        <dbReference type="PROSITE-ProRule" id="PRU00409"/>
    </source>
</evidence>
<gene>
    <name evidence="18" type="primary">ddl</name>
    <name evidence="23" type="ORF">FLL45_10130</name>
</gene>
<feature type="domain" description="ATP-grasp" evidence="22">
    <location>
        <begin position="114"/>
        <end position="315"/>
    </location>
</feature>
<dbReference type="PANTHER" id="PTHR23132:SF23">
    <property type="entry name" value="D-ALANINE--D-ALANINE LIGASE B"/>
    <property type="match status" value="1"/>
</dbReference>
<keyword evidence="14 18" id="KW-0573">Peptidoglycan synthesis</keyword>
<feature type="binding site" evidence="20">
    <location>
        <position position="284"/>
    </location>
    <ligand>
        <name>Mg(2+)</name>
        <dbReference type="ChEBI" id="CHEBI:18420"/>
        <label>2</label>
    </ligand>
</feature>
<evidence type="ECO:0000256" key="6">
    <source>
        <dbReference type="ARBA" id="ARBA00012216"/>
    </source>
</evidence>
<comment type="cofactor">
    <cofactor evidence="20">
        <name>Mg(2+)</name>
        <dbReference type="ChEBI" id="CHEBI:18420"/>
    </cofactor>
    <cofactor evidence="20">
        <name>Mn(2+)</name>
        <dbReference type="ChEBI" id="CHEBI:29035"/>
    </cofactor>
    <text evidence="20">Binds 2 magnesium or manganese ions per subunit.</text>
</comment>
<evidence type="ECO:0000256" key="10">
    <source>
        <dbReference type="ARBA" id="ARBA00022741"/>
    </source>
</evidence>
<dbReference type="NCBIfam" id="TIGR01205">
    <property type="entry name" value="D_ala_D_alaTIGR"/>
    <property type="match status" value="1"/>
</dbReference>
<dbReference type="InterPro" id="IPR011095">
    <property type="entry name" value="Dala_Dala_lig_C"/>
</dbReference>
<comment type="cofactor">
    <cofactor evidence="1">
        <name>Mn(2+)</name>
        <dbReference type="ChEBI" id="CHEBI:29035"/>
    </cofactor>
</comment>
<sequence>MSLSHLKSNRAPEDYGKVAVLYGGESAEREVSLNSGEAVYQGLIKSGIDAIKIDPSDNFYQQLISNKIDRVFNVLHGRGGEDGVVQGFLETLKIPYTGSNVVGAAISMNKLLSKQVWRQLGISTAHFEAVEKQDSFGVSEARRLLAKLGPNLFVKPVKEGSSVGMSKVSTPEELVDAVTLAHQYDSEALVESFIAGKEYTVSLVKGVALPSISMQTPREFYDYEAKYQSNETEYFCPSGLSWEEEKRIGEIALRAFTSLGCSGWGRIDFIRDGRDGEFLILEANTVPGMTTSSLVPKAANALNISFEELVLSILDTSFDSK</sequence>
<dbReference type="OrthoDB" id="9813261at2"/>
<dbReference type="PIRSF" id="PIRSF039102">
    <property type="entry name" value="Ddl/VanB"/>
    <property type="match status" value="1"/>
</dbReference>
<dbReference type="UniPathway" id="UPA00219"/>
<evidence type="ECO:0000256" key="7">
    <source>
        <dbReference type="ARBA" id="ARBA00022490"/>
    </source>
</evidence>
<dbReference type="InterPro" id="IPR005905">
    <property type="entry name" value="D_ala_D_ala"/>
</dbReference>
<keyword evidence="24" id="KW-1185">Reference proteome</keyword>
<evidence type="ECO:0000256" key="14">
    <source>
        <dbReference type="ARBA" id="ARBA00022984"/>
    </source>
</evidence>
<reference evidence="23 24" key="1">
    <citation type="submission" date="2019-06" db="EMBL/GenBank/DDBJ databases">
        <title>Draft genome of Aliikangiella marina GYP-15.</title>
        <authorList>
            <person name="Wang G."/>
        </authorList>
    </citation>
    <scope>NUCLEOTIDE SEQUENCE [LARGE SCALE GENOMIC DNA]</scope>
    <source>
        <strain evidence="23 24">GYP-15</strain>
    </source>
</reference>
<dbReference type="NCBIfam" id="NF002378">
    <property type="entry name" value="PRK01372.1"/>
    <property type="match status" value="1"/>
</dbReference>
<keyword evidence="11 21" id="KW-0067">ATP-binding</keyword>
<dbReference type="EC" id="6.3.2.4" evidence="6 18"/>
<feature type="binding site" evidence="20">
    <location>
        <position position="282"/>
    </location>
    <ligand>
        <name>Mg(2+)</name>
        <dbReference type="ChEBI" id="CHEBI:18420"/>
        <label>1</label>
    </ligand>
</feature>
<dbReference type="Gene3D" id="3.30.470.20">
    <property type="entry name" value="ATP-grasp fold, B domain"/>
    <property type="match status" value="1"/>
</dbReference>
<comment type="similarity">
    <text evidence="5 18">Belongs to the D-alanine--D-alanine ligase family.</text>
</comment>
<evidence type="ECO:0000256" key="9">
    <source>
        <dbReference type="ARBA" id="ARBA00022723"/>
    </source>
</evidence>
<protein>
    <recommendedName>
        <fullName evidence="6 18">D-alanine--D-alanine ligase</fullName>
        <ecNumber evidence="6 18">6.3.2.4</ecNumber>
    </recommendedName>
    <alternativeName>
        <fullName evidence="18">D-Ala-D-Ala ligase</fullName>
    </alternativeName>
    <alternativeName>
        <fullName evidence="18">D-alanylalanine synthetase</fullName>
    </alternativeName>
</protein>
<dbReference type="InterPro" id="IPR000291">
    <property type="entry name" value="D-Ala_lig_Van_CS"/>
</dbReference>
<dbReference type="GO" id="GO:0009252">
    <property type="term" value="P:peptidoglycan biosynthetic process"/>
    <property type="evidence" value="ECO:0007669"/>
    <property type="project" value="UniProtKB-UniRule"/>
</dbReference>
<dbReference type="PROSITE" id="PS50975">
    <property type="entry name" value="ATP_GRASP"/>
    <property type="match status" value="1"/>
</dbReference>
<dbReference type="PANTHER" id="PTHR23132">
    <property type="entry name" value="D-ALANINE--D-ALANINE LIGASE"/>
    <property type="match status" value="1"/>
</dbReference>
<comment type="pathway">
    <text evidence="4 18">Cell wall biogenesis; peptidoglycan biosynthesis.</text>
</comment>
<keyword evidence="7 18" id="KW-0963">Cytoplasm</keyword>
<dbReference type="GO" id="GO:0005829">
    <property type="term" value="C:cytosol"/>
    <property type="evidence" value="ECO:0007669"/>
    <property type="project" value="TreeGrafter"/>
</dbReference>
<keyword evidence="8 18" id="KW-0436">Ligase</keyword>
<evidence type="ECO:0000256" key="11">
    <source>
        <dbReference type="ARBA" id="ARBA00022840"/>
    </source>
</evidence>
<keyword evidence="9 20" id="KW-0479">Metal-binding</keyword>
<dbReference type="PROSITE" id="PS00843">
    <property type="entry name" value="DALA_DALA_LIGASE_1"/>
    <property type="match status" value="1"/>
</dbReference>
<comment type="subcellular location">
    <subcellularLocation>
        <location evidence="3 18">Cytoplasm</location>
    </subcellularLocation>
</comment>
<evidence type="ECO:0000256" key="1">
    <source>
        <dbReference type="ARBA" id="ARBA00001936"/>
    </source>
</evidence>
<evidence type="ECO:0000256" key="18">
    <source>
        <dbReference type="HAMAP-Rule" id="MF_00047"/>
    </source>
</evidence>